<reference evidence="2" key="1">
    <citation type="submission" date="2020-04" db="EMBL/GenBank/DDBJ databases">
        <authorList>
            <person name="Zhang T."/>
        </authorList>
    </citation>
    <scope>NUCLEOTIDE SEQUENCE</scope>
    <source>
        <strain evidence="2">HKST-UBA02</strain>
    </source>
</reference>
<evidence type="ECO:0000313" key="2">
    <source>
        <dbReference type="EMBL" id="MCA9758915.1"/>
    </source>
</evidence>
<organism evidence="2 3">
    <name type="scientific">Eiseniibacteriota bacterium</name>
    <dbReference type="NCBI Taxonomy" id="2212470"/>
    <lineage>
        <taxon>Bacteria</taxon>
        <taxon>Candidatus Eiseniibacteriota</taxon>
    </lineage>
</organism>
<gene>
    <name evidence="2" type="ORF">KDA27_24180</name>
</gene>
<protein>
    <submittedName>
        <fullName evidence="2">Uncharacterized protein</fullName>
    </submittedName>
</protein>
<comment type="caution">
    <text evidence="2">The sequence shown here is derived from an EMBL/GenBank/DDBJ whole genome shotgun (WGS) entry which is preliminary data.</text>
</comment>
<proteinExistence type="predicted"/>
<keyword evidence="1" id="KW-1133">Transmembrane helix</keyword>
<reference evidence="2" key="2">
    <citation type="journal article" date="2021" name="Microbiome">
        <title>Successional dynamics and alternative stable states in a saline activated sludge microbial community over 9 years.</title>
        <authorList>
            <person name="Wang Y."/>
            <person name="Ye J."/>
            <person name="Ju F."/>
            <person name="Liu L."/>
            <person name="Boyd J.A."/>
            <person name="Deng Y."/>
            <person name="Parks D.H."/>
            <person name="Jiang X."/>
            <person name="Yin X."/>
            <person name="Woodcroft B.J."/>
            <person name="Tyson G.W."/>
            <person name="Hugenholtz P."/>
            <person name="Polz M.F."/>
            <person name="Zhang T."/>
        </authorList>
    </citation>
    <scope>NUCLEOTIDE SEQUENCE</scope>
    <source>
        <strain evidence="2">HKST-UBA02</strain>
    </source>
</reference>
<name>A0A956SFP1_UNCEI</name>
<accession>A0A956SFP1</accession>
<dbReference type="AlphaFoldDB" id="A0A956SFP1"/>
<dbReference type="EMBL" id="JAGQHS010000230">
    <property type="protein sequence ID" value="MCA9758915.1"/>
    <property type="molecule type" value="Genomic_DNA"/>
</dbReference>
<evidence type="ECO:0000313" key="3">
    <source>
        <dbReference type="Proteomes" id="UP000739538"/>
    </source>
</evidence>
<keyword evidence="1" id="KW-0472">Membrane</keyword>
<feature type="transmembrane region" description="Helical" evidence="1">
    <location>
        <begin position="6"/>
        <end position="22"/>
    </location>
</feature>
<dbReference type="Proteomes" id="UP000739538">
    <property type="component" value="Unassembled WGS sequence"/>
</dbReference>
<sequence length="47" mass="5248">MRVIGVLTVLIVLIVLIELLVIERSRLGVARHTQAIIQQVTETLLVD</sequence>
<keyword evidence="1" id="KW-0812">Transmembrane</keyword>
<evidence type="ECO:0000256" key="1">
    <source>
        <dbReference type="SAM" id="Phobius"/>
    </source>
</evidence>